<evidence type="ECO:0000313" key="1">
    <source>
        <dbReference type="EMBL" id="REQ48201.1"/>
    </source>
</evidence>
<name>A0AB73YPB9_MYCTX</name>
<organism evidence="1 2">
    <name type="scientific">Mycobacterium tuberculosis</name>
    <dbReference type="NCBI Taxonomy" id="1773"/>
    <lineage>
        <taxon>Bacteria</taxon>
        <taxon>Bacillati</taxon>
        <taxon>Actinomycetota</taxon>
        <taxon>Actinomycetes</taxon>
        <taxon>Mycobacteriales</taxon>
        <taxon>Mycobacteriaceae</taxon>
        <taxon>Mycobacterium</taxon>
        <taxon>Mycobacterium tuberculosis complex</taxon>
    </lineage>
</organism>
<proteinExistence type="predicted"/>
<reference evidence="1 2" key="1">
    <citation type="journal article" date="2017" name="N. Engl. J. Med.">
        <title>Transmission of Extensively Drug-Resistant Tuberculosis in South Africa.</title>
        <authorList>
            <person name="Shah N.S."/>
            <person name="Auld S.C."/>
            <person name="Brust J.C."/>
            <person name="Mathema B."/>
            <person name="Ismail N."/>
            <person name="Moodley P."/>
            <person name="Mlisana K."/>
            <person name="Allana S."/>
            <person name="Campbell A."/>
            <person name="Mthiyane T."/>
            <person name="Morris N."/>
            <person name="Mpangase P."/>
            <person name="van der Meulen H."/>
            <person name="Omar S.V."/>
            <person name="Brown T.S."/>
            <person name="Narechania A."/>
            <person name="Shaskina E."/>
            <person name="Kapwata T."/>
            <person name="Kreiswirth B."/>
            <person name="Gandhi N.R."/>
        </authorList>
    </citation>
    <scope>NUCLEOTIDE SEQUENCE [LARGE SCALE GENOMIC DNA]</scope>
    <source>
        <strain evidence="1 2">32301_S10</strain>
    </source>
</reference>
<comment type="caution">
    <text evidence="1">The sequence shown here is derived from an EMBL/GenBank/DDBJ whole genome shotgun (WGS) entry which is preliminary data.</text>
</comment>
<gene>
    <name evidence="1" type="ORF">DSJ38_19755</name>
</gene>
<evidence type="ECO:0008006" key="3">
    <source>
        <dbReference type="Google" id="ProtNLM"/>
    </source>
</evidence>
<sequence>MLSVDGLSASSFDALTTPQRLPVPGHVLIHRLAEHCDTAELSWLTSITDHPEPIATTPQEARARRGR</sequence>
<dbReference type="Proteomes" id="UP000256381">
    <property type="component" value="Unassembled WGS sequence"/>
</dbReference>
<dbReference type="AlphaFoldDB" id="A0AB73YPB9"/>
<dbReference type="EMBL" id="QTBD01000221">
    <property type="protein sequence ID" value="REQ48201.1"/>
    <property type="molecule type" value="Genomic_DNA"/>
</dbReference>
<evidence type="ECO:0000313" key="2">
    <source>
        <dbReference type="Proteomes" id="UP000256381"/>
    </source>
</evidence>
<accession>A0AB73YPB9</accession>
<protein>
    <recommendedName>
        <fullName evidence="3">Transcriptional regulator</fullName>
    </recommendedName>
</protein>